<proteinExistence type="inferred from homology"/>
<feature type="region of interest" description="Disordered" evidence="8">
    <location>
        <begin position="134"/>
        <end position="174"/>
    </location>
</feature>
<dbReference type="InterPro" id="IPR006599">
    <property type="entry name" value="CARP_motif"/>
</dbReference>
<dbReference type="InterPro" id="IPR016098">
    <property type="entry name" value="CAP/MinC_C"/>
</dbReference>
<feature type="non-terminal residue" evidence="10">
    <location>
        <position position="1"/>
    </location>
</feature>
<gene>
    <name evidence="10" type="primary">Tbcc</name>
    <name evidence="10" type="ORF">XIPELE_R14160</name>
</gene>
<evidence type="ECO:0000256" key="4">
    <source>
        <dbReference type="ARBA" id="ARBA00022990"/>
    </source>
</evidence>
<protein>
    <submittedName>
        <fullName evidence="10">TBCC protein</fullName>
    </submittedName>
</protein>
<evidence type="ECO:0000259" key="9">
    <source>
        <dbReference type="PROSITE" id="PS51329"/>
    </source>
</evidence>
<dbReference type="Pfam" id="PF07986">
    <property type="entry name" value="TBCC"/>
    <property type="match status" value="1"/>
</dbReference>
<dbReference type="SMART" id="SM00673">
    <property type="entry name" value="CARP"/>
    <property type="match status" value="2"/>
</dbReference>
<dbReference type="InterPro" id="IPR027684">
    <property type="entry name" value="TBCC"/>
</dbReference>
<dbReference type="AlphaFoldDB" id="A0A7L3PH83"/>
<dbReference type="GO" id="GO:0007023">
    <property type="term" value="P:post-chaperonin tubulin folding pathway"/>
    <property type="evidence" value="ECO:0007669"/>
    <property type="project" value="InterPro"/>
</dbReference>
<dbReference type="Gene3D" id="1.20.58.1250">
    <property type="entry name" value="Tubulin Binding Cofactor C, N-terminal domain"/>
    <property type="match status" value="1"/>
</dbReference>
<feature type="non-terminal residue" evidence="10">
    <location>
        <position position="343"/>
    </location>
</feature>
<evidence type="ECO:0000256" key="3">
    <source>
        <dbReference type="ARBA" id="ARBA00022490"/>
    </source>
</evidence>
<dbReference type="GO" id="GO:0007021">
    <property type="term" value="P:tubulin complex assembly"/>
    <property type="evidence" value="ECO:0007669"/>
    <property type="project" value="TreeGrafter"/>
</dbReference>
<evidence type="ECO:0000256" key="6">
    <source>
        <dbReference type="ARBA" id="ARBA00026055"/>
    </source>
</evidence>
<dbReference type="EMBL" id="VZUH01004574">
    <property type="protein sequence ID" value="NXU88841.1"/>
    <property type="molecule type" value="Genomic_DNA"/>
</dbReference>
<accession>A0A7L3PH83</accession>
<evidence type="ECO:0000256" key="2">
    <source>
        <dbReference type="ARBA" id="ARBA00008848"/>
    </source>
</evidence>
<comment type="caution">
    <text evidence="10">The sequence shown here is derived from an EMBL/GenBank/DDBJ whole genome shotgun (WGS) entry which is preliminary data.</text>
</comment>
<dbReference type="Gene3D" id="2.160.20.70">
    <property type="match status" value="1"/>
</dbReference>
<evidence type="ECO:0000256" key="7">
    <source>
        <dbReference type="SAM" id="Coils"/>
    </source>
</evidence>
<evidence type="ECO:0000313" key="11">
    <source>
        <dbReference type="Proteomes" id="UP000551443"/>
    </source>
</evidence>
<dbReference type="PROSITE" id="PS51329">
    <property type="entry name" value="C_CAP_COFACTOR_C"/>
    <property type="match status" value="1"/>
</dbReference>
<keyword evidence="4" id="KW-0007">Acetylation</keyword>
<sequence>MAAPGGAAAAEAPLQPEGPAGPAAVLPERLQRREAERLQGVERQRQKKEAQVVKEEQSEFLLAALGREREAVEALLAAGALEEAAARLQALQKLLTDSVRFLAPYELRQGQESVARLQGDLAARRQQLQPKKKFAFRSLKKEAAPGSAPRSTEHAEPAPAAPGPGPDPGLAEGEQGGEVLCGFSGAQDAELELGPAELRQRDVLLAGLRRCRVRLRGNPNTLRVRDCRDCTLLCGPVSTSALVDGCGDCLLALACQQLRTHRTRGCRFYVQVTSRAVIEGCSEVSFAPYAWSYPGIEADFESSGLDRDSNNWNLVDDFDWLATDKPSPNWSLIPEEERITCWD</sequence>
<keyword evidence="7" id="KW-0175">Coiled coil</keyword>
<dbReference type="InterPro" id="IPR038397">
    <property type="entry name" value="TBCC_N_sf"/>
</dbReference>
<comment type="subcellular location">
    <subcellularLocation>
        <location evidence="1">Cytoplasm</location>
    </subcellularLocation>
</comment>
<evidence type="ECO:0000313" key="10">
    <source>
        <dbReference type="EMBL" id="NXU88841.1"/>
    </source>
</evidence>
<feature type="region of interest" description="Disordered" evidence="8">
    <location>
        <begin position="1"/>
        <end position="26"/>
    </location>
</feature>
<feature type="coiled-coil region" evidence="7">
    <location>
        <begin position="31"/>
        <end position="58"/>
    </location>
</feature>
<feature type="domain" description="C-CAP/cofactor C-like" evidence="9">
    <location>
        <begin position="168"/>
        <end position="320"/>
    </location>
</feature>
<feature type="compositionally biased region" description="Low complexity" evidence="8">
    <location>
        <begin position="1"/>
        <end position="24"/>
    </location>
</feature>
<keyword evidence="5" id="KW-0143">Chaperone</keyword>
<name>A0A7L3PH83_9DEND</name>
<evidence type="ECO:0000256" key="5">
    <source>
        <dbReference type="ARBA" id="ARBA00023186"/>
    </source>
</evidence>
<dbReference type="Pfam" id="PF16752">
    <property type="entry name" value="TBCC_N"/>
    <property type="match status" value="1"/>
</dbReference>
<dbReference type="FunFam" id="2.160.20.70:FF:000007">
    <property type="entry name" value="tubulin-specific chaperone C"/>
    <property type="match status" value="1"/>
</dbReference>
<keyword evidence="11" id="KW-1185">Reference proteome</keyword>
<dbReference type="InterPro" id="IPR017901">
    <property type="entry name" value="C-CAP_CF_C-like"/>
</dbReference>
<reference evidence="10 11" key="1">
    <citation type="submission" date="2019-09" db="EMBL/GenBank/DDBJ databases">
        <title>Bird 10,000 Genomes (B10K) Project - Family phase.</title>
        <authorList>
            <person name="Zhang G."/>
        </authorList>
    </citation>
    <scope>NUCLEOTIDE SEQUENCE [LARGE SCALE GENOMIC DNA]</scope>
    <source>
        <strain evidence="10">OUT-0059</strain>
        <tissue evidence="10">Muscle</tissue>
    </source>
</reference>
<dbReference type="PANTHER" id="PTHR15139">
    <property type="entry name" value="TUBULIN FOLDING COFACTOR C"/>
    <property type="match status" value="1"/>
</dbReference>
<dbReference type="PANTHER" id="PTHR15139:SF0">
    <property type="entry name" value="TUBULIN-SPECIFIC CHAPERONE C"/>
    <property type="match status" value="1"/>
</dbReference>
<comment type="similarity">
    <text evidence="2">Belongs to the TBCC family.</text>
</comment>
<dbReference type="InterPro" id="IPR012945">
    <property type="entry name" value="Tubulin-bd_cofactor_C_dom"/>
</dbReference>
<dbReference type="Proteomes" id="UP000551443">
    <property type="component" value="Unassembled WGS sequence"/>
</dbReference>
<organism evidence="10 11">
    <name type="scientific">Xiphorhynchus elegans</name>
    <name type="common">elegant woodcreeper</name>
    <dbReference type="NCBI Taxonomy" id="269412"/>
    <lineage>
        <taxon>Eukaryota</taxon>
        <taxon>Metazoa</taxon>
        <taxon>Chordata</taxon>
        <taxon>Craniata</taxon>
        <taxon>Vertebrata</taxon>
        <taxon>Euteleostomi</taxon>
        <taxon>Archelosauria</taxon>
        <taxon>Archosauria</taxon>
        <taxon>Dinosauria</taxon>
        <taxon>Saurischia</taxon>
        <taxon>Theropoda</taxon>
        <taxon>Coelurosauria</taxon>
        <taxon>Aves</taxon>
        <taxon>Neognathae</taxon>
        <taxon>Neoaves</taxon>
        <taxon>Telluraves</taxon>
        <taxon>Australaves</taxon>
        <taxon>Passeriformes</taxon>
        <taxon>Dendrocolaptidae</taxon>
        <taxon>Xiphorhynchus</taxon>
    </lineage>
</organism>
<dbReference type="GO" id="GO:0005737">
    <property type="term" value="C:cytoplasm"/>
    <property type="evidence" value="ECO:0007669"/>
    <property type="project" value="UniProtKB-SubCell"/>
</dbReference>
<dbReference type="GO" id="GO:0015631">
    <property type="term" value="F:tubulin binding"/>
    <property type="evidence" value="ECO:0007669"/>
    <property type="project" value="InterPro"/>
</dbReference>
<dbReference type="InterPro" id="IPR031925">
    <property type="entry name" value="TBCC_N"/>
</dbReference>
<evidence type="ECO:0000256" key="8">
    <source>
        <dbReference type="SAM" id="MobiDB-lite"/>
    </source>
</evidence>
<evidence type="ECO:0000256" key="1">
    <source>
        <dbReference type="ARBA" id="ARBA00004496"/>
    </source>
</evidence>
<comment type="subunit">
    <text evidence="6">Supercomplex made of cofactors A to E. Cofactors A and D function by capturing and stabilizing tubulin in a quasi-native conformation. Cofactor E binds to the cofactor D-tubulin complex; interaction with cofactor C then causes the release of tubulin polypeptides that are committed to the native state.</text>
</comment>
<keyword evidence="3" id="KW-0963">Cytoplasm</keyword>